<reference evidence="2" key="1">
    <citation type="submission" date="2023-03" db="EMBL/GenBank/DDBJ databases">
        <title>Emydomyces testavorans Genome Sequence.</title>
        <authorList>
            <person name="Hoyer L."/>
        </authorList>
    </citation>
    <scope>NUCLEOTIDE SEQUENCE</scope>
    <source>
        <strain evidence="2">16-2883</strain>
    </source>
</reference>
<evidence type="ECO:0000313" key="3">
    <source>
        <dbReference type="Proteomes" id="UP001219355"/>
    </source>
</evidence>
<keyword evidence="1" id="KW-1133">Transmembrane helix</keyword>
<accession>A0AAF0IK70</accession>
<dbReference type="AlphaFoldDB" id="A0AAF0IK70"/>
<protein>
    <submittedName>
        <fullName evidence="2">Uncharacterized protein</fullName>
    </submittedName>
</protein>
<feature type="transmembrane region" description="Helical" evidence="1">
    <location>
        <begin position="323"/>
        <end position="345"/>
    </location>
</feature>
<dbReference type="Proteomes" id="UP001219355">
    <property type="component" value="Chromosome 3"/>
</dbReference>
<name>A0AAF0IK70_9EURO</name>
<proteinExistence type="predicted"/>
<evidence type="ECO:0000313" key="2">
    <source>
        <dbReference type="EMBL" id="WEW60103.1"/>
    </source>
</evidence>
<sequence>MASIYLYDIPGSTERIFLTIAKIIAESHRISPDGIVQKLVSGHELDKSALTTLRAEACQLAFLMVGWASLLYIPEVPRQSATTDFKLDYSESSCFSKTLQPLADMSGGCVMEIYSSFRPSSFTQKHNHYILPPRQLPSKALYVSNVNAKTIIHIGQIQIQWVTCISAHLHLDVKNRRLSLFRLPSVRTANFAIDQTVMSILEHYEDLNVRDCLSPYQTSSLLSEIMSSYQVIFGLDKRSIRHYRHVERKRLLEKYGGCVDPLLDELCKKESPGPINFKQTFDVRMDFPILGSRFLALQNYILSRNPSRLRELWNDRRDQLRWYTFWAVIFFGTIGLALGIIQTVATVMQTAITWKGYEFQKDHT</sequence>
<gene>
    <name evidence="2" type="ORF">PRK78_005588</name>
</gene>
<organism evidence="2 3">
    <name type="scientific">Emydomyces testavorans</name>
    <dbReference type="NCBI Taxonomy" id="2070801"/>
    <lineage>
        <taxon>Eukaryota</taxon>
        <taxon>Fungi</taxon>
        <taxon>Dikarya</taxon>
        <taxon>Ascomycota</taxon>
        <taxon>Pezizomycotina</taxon>
        <taxon>Eurotiomycetes</taxon>
        <taxon>Eurotiomycetidae</taxon>
        <taxon>Onygenales</taxon>
        <taxon>Nannizziopsiaceae</taxon>
        <taxon>Emydomyces</taxon>
    </lineage>
</organism>
<dbReference type="EMBL" id="CP120629">
    <property type="protein sequence ID" value="WEW60103.1"/>
    <property type="molecule type" value="Genomic_DNA"/>
</dbReference>
<keyword evidence="1" id="KW-0812">Transmembrane</keyword>
<keyword evidence="1" id="KW-0472">Membrane</keyword>
<keyword evidence="3" id="KW-1185">Reference proteome</keyword>
<evidence type="ECO:0000256" key="1">
    <source>
        <dbReference type="SAM" id="Phobius"/>
    </source>
</evidence>